<dbReference type="Proteomes" id="UP000003465">
    <property type="component" value="Unassembled WGS sequence"/>
</dbReference>
<gene>
    <name evidence="1" type="ORF">PSYMO_35719</name>
</gene>
<name>A0A656GKD1_PSEA0</name>
<reference evidence="1 2" key="1">
    <citation type="journal article" date="2011" name="PLoS Pathog.">
        <title>Dynamic evolution of pathogenicity revealed by sequencing and comparative genomics of 19 Pseudomonas syringae isolates.</title>
        <authorList>
            <person name="Baltrus D.A."/>
            <person name="Nishimura M.T."/>
            <person name="Romanchuk A."/>
            <person name="Chang J.H."/>
            <person name="Mukhtar M.S."/>
            <person name="Cherkis K."/>
            <person name="Roach J."/>
            <person name="Grant S.R."/>
            <person name="Jones C.D."/>
            <person name="Dangl J.L."/>
        </authorList>
    </citation>
    <scope>NUCLEOTIDE SEQUENCE [LARGE SCALE GENOMIC DNA]</scope>
    <source>
        <strain evidence="1 2">301020</strain>
    </source>
</reference>
<organism evidence="1 2">
    <name type="scientific">Pseudomonas amygdali pv. mori str. 301020</name>
    <dbReference type="NCBI Taxonomy" id="629261"/>
    <lineage>
        <taxon>Bacteria</taxon>
        <taxon>Pseudomonadati</taxon>
        <taxon>Pseudomonadota</taxon>
        <taxon>Gammaproteobacteria</taxon>
        <taxon>Pseudomonadales</taxon>
        <taxon>Pseudomonadaceae</taxon>
        <taxon>Pseudomonas</taxon>
        <taxon>Pseudomonas amygdali</taxon>
    </lineage>
</organism>
<sequence>EVFFRVSLGLMVGKDGASGDASMSFQLACSN</sequence>
<evidence type="ECO:0000313" key="2">
    <source>
        <dbReference type="Proteomes" id="UP000003465"/>
    </source>
</evidence>
<protein>
    <submittedName>
        <fullName evidence="1">Uncharacterized protein</fullName>
    </submittedName>
</protein>
<evidence type="ECO:0000313" key="1">
    <source>
        <dbReference type="EMBL" id="EGH26516.1"/>
    </source>
</evidence>
<feature type="non-terminal residue" evidence="1">
    <location>
        <position position="1"/>
    </location>
</feature>
<dbReference type="EMBL" id="AEAG01002439">
    <property type="protein sequence ID" value="EGH26516.1"/>
    <property type="molecule type" value="Genomic_DNA"/>
</dbReference>
<comment type="caution">
    <text evidence="1">The sequence shown here is derived from an EMBL/GenBank/DDBJ whole genome shotgun (WGS) entry which is preliminary data.</text>
</comment>
<dbReference type="AlphaFoldDB" id="A0A656GKD1"/>
<accession>A0A656GKD1</accession>
<proteinExistence type="predicted"/>